<comment type="caution">
    <text evidence="1">The sequence shown here is derived from an EMBL/GenBank/DDBJ whole genome shotgun (WGS) entry which is preliminary data.</text>
</comment>
<evidence type="ECO:0000313" key="1">
    <source>
        <dbReference type="EMBL" id="MQL84482.1"/>
    </source>
</evidence>
<gene>
    <name evidence="1" type="ORF">Taro_016989</name>
</gene>
<organism evidence="1 2">
    <name type="scientific">Colocasia esculenta</name>
    <name type="common">Wild taro</name>
    <name type="synonym">Arum esculentum</name>
    <dbReference type="NCBI Taxonomy" id="4460"/>
    <lineage>
        <taxon>Eukaryota</taxon>
        <taxon>Viridiplantae</taxon>
        <taxon>Streptophyta</taxon>
        <taxon>Embryophyta</taxon>
        <taxon>Tracheophyta</taxon>
        <taxon>Spermatophyta</taxon>
        <taxon>Magnoliopsida</taxon>
        <taxon>Liliopsida</taxon>
        <taxon>Araceae</taxon>
        <taxon>Aroideae</taxon>
        <taxon>Colocasieae</taxon>
        <taxon>Colocasia</taxon>
    </lineage>
</organism>
<sequence length="63" mass="6640">MASHVAFRTPAEQSFHRLCSTSGELLRGFLAIRGSGSVWGRVLATRTSCGAGGNAWSSGSSRR</sequence>
<name>A0A843UF58_COLES</name>
<reference evidence="1" key="1">
    <citation type="submission" date="2017-07" db="EMBL/GenBank/DDBJ databases">
        <title>Taro Niue Genome Assembly and Annotation.</title>
        <authorList>
            <person name="Atibalentja N."/>
            <person name="Keating K."/>
            <person name="Fields C.J."/>
        </authorList>
    </citation>
    <scope>NUCLEOTIDE SEQUENCE</scope>
    <source>
        <strain evidence="1">Niue_2</strain>
        <tissue evidence="1">Leaf</tissue>
    </source>
</reference>
<dbReference type="AlphaFoldDB" id="A0A843UF58"/>
<dbReference type="Proteomes" id="UP000652761">
    <property type="component" value="Unassembled WGS sequence"/>
</dbReference>
<keyword evidence="2" id="KW-1185">Reference proteome</keyword>
<proteinExistence type="predicted"/>
<dbReference type="EMBL" id="NMUH01000764">
    <property type="protein sequence ID" value="MQL84482.1"/>
    <property type="molecule type" value="Genomic_DNA"/>
</dbReference>
<evidence type="ECO:0000313" key="2">
    <source>
        <dbReference type="Proteomes" id="UP000652761"/>
    </source>
</evidence>
<protein>
    <submittedName>
        <fullName evidence="1">Uncharacterized protein</fullName>
    </submittedName>
</protein>
<accession>A0A843UF58</accession>